<evidence type="ECO:0000256" key="1">
    <source>
        <dbReference type="ARBA" id="ARBA00022737"/>
    </source>
</evidence>
<reference evidence="4" key="1">
    <citation type="submission" date="2021-01" db="EMBL/GenBank/DDBJ databases">
        <title>Whole genome shotgun sequence of Virgisporangium aurantiacum NBRC 16421.</title>
        <authorList>
            <person name="Komaki H."/>
            <person name="Tamura T."/>
        </authorList>
    </citation>
    <scope>NUCLEOTIDE SEQUENCE</scope>
    <source>
        <strain evidence="4">NBRC 16421</strain>
    </source>
</reference>
<dbReference type="Pfam" id="PF12796">
    <property type="entry name" value="Ank_2"/>
    <property type="match status" value="1"/>
</dbReference>
<accession>A0A8J4DX91</accession>
<evidence type="ECO:0008006" key="6">
    <source>
        <dbReference type="Google" id="ProtNLM"/>
    </source>
</evidence>
<feature type="repeat" description="ANK" evidence="3">
    <location>
        <begin position="134"/>
        <end position="166"/>
    </location>
</feature>
<comment type="caution">
    <text evidence="4">The sequence shown here is derived from an EMBL/GenBank/DDBJ whole genome shotgun (WGS) entry which is preliminary data.</text>
</comment>
<dbReference type="PANTHER" id="PTHR24201:SF15">
    <property type="entry name" value="ANKYRIN REPEAT DOMAIN-CONTAINING PROTEIN 66"/>
    <property type="match status" value="1"/>
</dbReference>
<proteinExistence type="predicted"/>
<name>A0A8J4DX91_9ACTN</name>
<dbReference type="Proteomes" id="UP000612585">
    <property type="component" value="Unassembled WGS sequence"/>
</dbReference>
<keyword evidence="2 3" id="KW-0040">ANK repeat</keyword>
<evidence type="ECO:0000313" key="4">
    <source>
        <dbReference type="EMBL" id="GIJ54310.1"/>
    </source>
</evidence>
<dbReference type="PROSITE" id="PS50297">
    <property type="entry name" value="ANK_REP_REGION"/>
    <property type="match status" value="1"/>
</dbReference>
<dbReference type="PANTHER" id="PTHR24201">
    <property type="entry name" value="ANK_REP_REGION DOMAIN-CONTAINING PROTEIN"/>
    <property type="match status" value="1"/>
</dbReference>
<dbReference type="InterPro" id="IPR050776">
    <property type="entry name" value="Ank_Repeat/CDKN_Inhibitor"/>
</dbReference>
<keyword evidence="1" id="KW-0677">Repeat</keyword>
<evidence type="ECO:0000256" key="2">
    <source>
        <dbReference type="ARBA" id="ARBA00023043"/>
    </source>
</evidence>
<evidence type="ECO:0000313" key="5">
    <source>
        <dbReference type="Proteomes" id="UP000612585"/>
    </source>
</evidence>
<feature type="repeat" description="ANK" evidence="3">
    <location>
        <begin position="101"/>
        <end position="133"/>
    </location>
</feature>
<sequence>MAEELHDAAWNGDLDRVHALLADGADPNVPELDDTAFGWSPLMLAARKPGVMKALLAAGADPAYATPSGELVAMAVARIGTPEGLRLLQAAGADLRATDRAGNNALMEAAGAGNRDTVAFLLDQGLGVDDTTHDGGTALMAAAEAGEAEVTRQLLAAGADPRRRLRTGTRADRTAIDLAAEHGHATVVELLASQPPGVAGDP</sequence>
<protein>
    <recommendedName>
        <fullName evidence="6">Ankyrin repeat domain-containing protein</fullName>
    </recommendedName>
</protein>
<dbReference type="AlphaFoldDB" id="A0A8J4DX91"/>
<keyword evidence="5" id="KW-1185">Reference proteome</keyword>
<dbReference type="Gene3D" id="1.25.40.20">
    <property type="entry name" value="Ankyrin repeat-containing domain"/>
    <property type="match status" value="2"/>
</dbReference>
<dbReference type="PROSITE" id="PS50088">
    <property type="entry name" value="ANK_REPEAT"/>
    <property type="match status" value="3"/>
</dbReference>
<dbReference type="InterPro" id="IPR036770">
    <property type="entry name" value="Ankyrin_rpt-contain_sf"/>
</dbReference>
<organism evidence="4 5">
    <name type="scientific">Virgisporangium aurantiacum</name>
    <dbReference type="NCBI Taxonomy" id="175570"/>
    <lineage>
        <taxon>Bacteria</taxon>
        <taxon>Bacillati</taxon>
        <taxon>Actinomycetota</taxon>
        <taxon>Actinomycetes</taxon>
        <taxon>Micromonosporales</taxon>
        <taxon>Micromonosporaceae</taxon>
        <taxon>Virgisporangium</taxon>
    </lineage>
</organism>
<dbReference type="SMART" id="SM00248">
    <property type="entry name" value="ANK"/>
    <property type="match status" value="6"/>
</dbReference>
<gene>
    <name evidence="4" type="ORF">Vau01_018260</name>
</gene>
<dbReference type="EMBL" id="BOPG01000012">
    <property type="protein sequence ID" value="GIJ54310.1"/>
    <property type="molecule type" value="Genomic_DNA"/>
</dbReference>
<dbReference type="RefSeq" id="WP_203989193.1">
    <property type="nucleotide sequence ID" value="NZ_BOPG01000012.1"/>
</dbReference>
<evidence type="ECO:0000256" key="3">
    <source>
        <dbReference type="PROSITE-ProRule" id="PRU00023"/>
    </source>
</evidence>
<dbReference type="Pfam" id="PF00023">
    <property type="entry name" value="Ank"/>
    <property type="match status" value="2"/>
</dbReference>
<dbReference type="InterPro" id="IPR002110">
    <property type="entry name" value="Ankyrin_rpt"/>
</dbReference>
<feature type="repeat" description="ANK" evidence="3">
    <location>
        <begin position="1"/>
        <end position="32"/>
    </location>
</feature>
<dbReference type="SUPFAM" id="SSF48403">
    <property type="entry name" value="Ankyrin repeat"/>
    <property type="match status" value="1"/>
</dbReference>